<evidence type="ECO:0000313" key="3">
    <source>
        <dbReference type="EMBL" id="ACQ81303.1"/>
    </source>
</evidence>
<evidence type="ECO:0000313" key="4">
    <source>
        <dbReference type="Proteomes" id="UP000007962"/>
    </source>
</evidence>
<evidence type="ECO:0000256" key="1">
    <source>
        <dbReference type="SAM" id="MobiDB-lite"/>
    </source>
</evidence>
<dbReference type="RefSeq" id="WP_015883543.1">
    <property type="nucleotide sequence ID" value="NC_012669.1"/>
</dbReference>
<keyword evidence="2" id="KW-0732">Signal</keyword>
<organism evidence="3 4">
    <name type="scientific">Beutenbergia cavernae (strain ATCC BAA-8 / DSM 12333 / CCUG 43141 / JCM 11478 / NBRC 16432 / NCIMB 13614 / HKI 0122)</name>
    <dbReference type="NCBI Taxonomy" id="471853"/>
    <lineage>
        <taxon>Bacteria</taxon>
        <taxon>Bacillati</taxon>
        <taxon>Actinomycetota</taxon>
        <taxon>Actinomycetes</taxon>
        <taxon>Micrococcales</taxon>
        <taxon>Beutenbergiaceae</taxon>
        <taxon>Beutenbergia</taxon>
    </lineage>
</organism>
<dbReference type="HOGENOM" id="CLU_902133_0_0_11"/>
<dbReference type="AlphaFoldDB" id="C5BZX3"/>
<dbReference type="PROSITE" id="PS51257">
    <property type="entry name" value="PROKAR_LIPOPROTEIN"/>
    <property type="match status" value="1"/>
</dbReference>
<reference evidence="3 4" key="1">
    <citation type="journal article" date="2009" name="Stand. Genomic Sci.">
        <title>Complete genome sequence of Beutenbergia cavernae type strain (HKI 0122).</title>
        <authorList>
            <person name="Land M."/>
            <person name="Pukall R."/>
            <person name="Abt B."/>
            <person name="Goker M."/>
            <person name="Rohde M."/>
            <person name="Glavina Del Rio T."/>
            <person name="Tice H."/>
            <person name="Copeland A."/>
            <person name="Cheng J.F."/>
            <person name="Lucas S."/>
            <person name="Chen F."/>
            <person name="Nolan M."/>
            <person name="Bruce D."/>
            <person name="Goodwin L."/>
            <person name="Pitluck S."/>
            <person name="Ivanova N."/>
            <person name="Mavromatis K."/>
            <person name="Ovchinnikova G."/>
            <person name="Pati A."/>
            <person name="Chen A."/>
            <person name="Palaniappan K."/>
            <person name="Hauser L."/>
            <person name="Chang Y.J."/>
            <person name="Jefferies C.C."/>
            <person name="Saunders E."/>
            <person name="Brettin T."/>
            <person name="Detter J.C."/>
            <person name="Han C."/>
            <person name="Chain P."/>
            <person name="Bristow J."/>
            <person name="Eisen J.A."/>
            <person name="Markowitz V."/>
            <person name="Hugenholtz P."/>
            <person name="Kyrpides N.C."/>
            <person name="Klenk H.P."/>
            <person name="Lapidus A."/>
        </authorList>
    </citation>
    <scope>NUCLEOTIDE SEQUENCE [LARGE SCALE GENOMIC DNA]</scope>
    <source>
        <strain evidence="4">ATCC BAA-8 / DSM 12333 / NBRC 16432</strain>
    </source>
</reference>
<protein>
    <recommendedName>
        <fullName evidence="5">Secreted protein</fullName>
    </recommendedName>
</protein>
<proteinExistence type="predicted"/>
<name>C5BZX3_BEUC1</name>
<dbReference type="eggNOG" id="ENOG5033FM7">
    <property type="taxonomic scope" value="Bacteria"/>
</dbReference>
<sequence length="308" mass="31369">MGRRPSTRLRARTTALVAAATLLGSLAACSGGDDPEATEPPSSSSPTPTPSPEPTADPGAIRDADLANTTWSLDQSPLAWPLNPPAEVALADGAGTVEGWSYEAREVVYADADGDGDEDALASLFIMMGNETATQWYAWEWDAEAEQAVQLVDVVAQAGMCHDAVSSVAPANGGFSIAESLTESWNVLNCEDPGSLDRSRVVGIAEGVPVRIDGPGGWGGVCGFPASEIMRDAAAGEQAPDGVAAVPGGALAAEAGELTGLVVLGAEPSGGAAIERDGWNQVGYAVDGVPGSDQQRLWPCGWVQLAGG</sequence>
<feature type="signal peptide" evidence="2">
    <location>
        <begin position="1"/>
        <end position="30"/>
    </location>
</feature>
<dbReference type="Proteomes" id="UP000007962">
    <property type="component" value="Chromosome"/>
</dbReference>
<feature type="region of interest" description="Disordered" evidence="1">
    <location>
        <begin position="27"/>
        <end position="59"/>
    </location>
</feature>
<evidence type="ECO:0000256" key="2">
    <source>
        <dbReference type="SAM" id="SignalP"/>
    </source>
</evidence>
<dbReference type="STRING" id="471853.Bcav_3059"/>
<feature type="chain" id="PRO_5038878358" description="Secreted protein" evidence="2">
    <location>
        <begin position="31"/>
        <end position="308"/>
    </location>
</feature>
<evidence type="ECO:0008006" key="5">
    <source>
        <dbReference type="Google" id="ProtNLM"/>
    </source>
</evidence>
<dbReference type="EMBL" id="CP001618">
    <property type="protein sequence ID" value="ACQ81303.1"/>
    <property type="molecule type" value="Genomic_DNA"/>
</dbReference>
<dbReference type="KEGG" id="bcv:Bcav_3059"/>
<keyword evidence="4" id="KW-1185">Reference proteome</keyword>
<accession>C5BZX3</accession>
<gene>
    <name evidence="3" type="ordered locus">Bcav_3059</name>
</gene>